<evidence type="ECO:0000259" key="3">
    <source>
        <dbReference type="PROSITE" id="PS50977"/>
    </source>
</evidence>
<name>A0ABS6EJ21_9CLOT</name>
<evidence type="ECO:0000313" key="5">
    <source>
        <dbReference type="Proteomes" id="UP000726170"/>
    </source>
</evidence>
<dbReference type="EMBL" id="JAHLQF010000003">
    <property type="protein sequence ID" value="MBU5485206.1"/>
    <property type="molecule type" value="Genomic_DNA"/>
</dbReference>
<protein>
    <submittedName>
        <fullName evidence="4">TetR family transcriptional regulator</fullName>
    </submittedName>
</protein>
<dbReference type="Pfam" id="PF17924">
    <property type="entry name" value="TetR_C_19"/>
    <property type="match status" value="1"/>
</dbReference>
<dbReference type="Proteomes" id="UP000726170">
    <property type="component" value="Unassembled WGS sequence"/>
</dbReference>
<gene>
    <name evidence="4" type="ORF">KQI86_12750</name>
</gene>
<dbReference type="PANTHER" id="PTHR43479">
    <property type="entry name" value="ACREF/ENVCD OPERON REPRESSOR-RELATED"/>
    <property type="match status" value="1"/>
</dbReference>
<comment type="caution">
    <text evidence="4">The sequence shown here is derived from an EMBL/GenBank/DDBJ whole genome shotgun (WGS) entry which is preliminary data.</text>
</comment>
<organism evidence="4 5">
    <name type="scientific">Clostridium mobile</name>
    <dbReference type="NCBI Taxonomy" id="2841512"/>
    <lineage>
        <taxon>Bacteria</taxon>
        <taxon>Bacillati</taxon>
        <taxon>Bacillota</taxon>
        <taxon>Clostridia</taxon>
        <taxon>Eubacteriales</taxon>
        <taxon>Clostridiaceae</taxon>
        <taxon>Clostridium</taxon>
    </lineage>
</organism>
<accession>A0ABS6EJ21</accession>
<dbReference type="InterPro" id="IPR050624">
    <property type="entry name" value="HTH-type_Tx_Regulator"/>
</dbReference>
<keyword evidence="1 2" id="KW-0238">DNA-binding</keyword>
<dbReference type="RefSeq" id="WP_216439768.1">
    <property type="nucleotide sequence ID" value="NZ_JAHLQF010000003.1"/>
</dbReference>
<feature type="DNA-binding region" description="H-T-H motif" evidence="2">
    <location>
        <begin position="34"/>
        <end position="53"/>
    </location>
</feature>
<feature type="domain" description="HTH tetR-type" evidence="3">
    <location>
        <begin position="11"/>
        <end position="71"/>
    </location>
</feature>
<dbReference type="Pfam" id="PF00440">
    <property type="entry name" value="TetR_N"/>
    <property type="match status" value="1"/>
</dbReference>
<sequence>MPTDTFFNLPLEKKNKIIEAIKKEFARVPFDKVSINKIVQDANISRGSFYMYFEDKKDMLIYLLSNYHEEVMSIIKESFKRNSGDVFEVFADILKFTANFGTAKENIAFCMNIFSNQTLQNDIILQFANRGRKNDFFNLFKEYTDTKSLNLQSPNDVDDIIDILISVTQKATMDIFLCIGEKDEILEAYTNKITILKRGMLKENS</sequence>
<dbReference type="InterPro" id="IPR001647">
    <property type="entry name" value="HTH_TetR"/>
</dbReference>
<keyword evidence="5" id="KW-1185">Reference proteome</keyword>
<reference evidence="4 5" key="1">
    <citation type="submission" date="2021-06" db="EMBL/GenBank/DDBJ databases">
        <authorList>
            <person name="Sun Q."/>
            <person name="Li D."/>
        </authorList>
    </citation>
    <scope>NUCLEOTIDE SEQUENCE [LARGE SCALE GENOMIC DNA]</scope>
    <source>
        <strain evidence="4 5">MSJ-11</strain>
    </source>
</reference>
<evidence type="ECO:0000313" key="4">
    <source>
        <dbReference type="EMBL" id="MBU5485206.1"/>
    </source>
</evidence>
<evidence type="ECO:0000256" key="1">
    <source>
        <dbReference type="ARBA" id="ARBA00023125"/>
    </source>
</evidence>
<proteinExistence type="predicted"/>
<dbReference type="PANTHER" id="PTHR43479:SF11">
    <property type="entry name" value="ACREF_ENVCD OPERON REPRESSOR-RELATED"/>
    <property type="match status" value="1"/>
</dbReference>
<dbReference type="PROSITE" id="PS50977">
    <property type="entry name" value="HTH_TETR_2"/>
    <property type="match status" value="1"/>
</dbReference>
<evidence type="ECO:0000256" key="2">
    <source>
        <dbReference type="PROSITE-ProRule" id="PRU00335"/>
    </source>
</evidence>